<dbReference type="RefSeq" id="WP_011215673.1">
    <property type="nucleotide sequence ID" value="NC_006369.1"/>
</dbReference>
<evidence type="ECO:0000313" key="2">
    <source>
        <dbReference type="EMBL" id="CAH15890.1"/>
    </source>
</evidence>
<evidence type="ECO:0008006" key="4">
    <source>
        <dbReference type="Google" id="ProtNLM"/>
    </source>
</evidence>
<organism evidence="2 3">
    <name type="scientific">Legionella pneumophila (strain Lens)</name>
    <dbReference type="NCBI Taxonomy" id="297245"/>
    <lineage>
        <taxon>Bacteria</taxon>
        <taxon>Pseudomonadati</taxon>
        <taxon>Pseudomonadota</taxon>
        <taxon>Gammaproteobacteria</taxon>
        <taxon>Legionellales</taxon>
        <taxon>Legionellaceae</taxon>
        <taxon>Legionella</taxon>
    </lineage>
</organism>
<feature type="coiled-coil region" evidence="1">
    <location>
        <begin position="222"/>
        <end position="249"/>
    </location>
</feature>
<dbReference type="AlphaFoldDB" id="Q5WW10"/>
<dbReference type="KEGG" id="lpf:lpl1650"/>
<dbReference type="GO" id="GO:0005085">
    <property type="term" value="F:guanyl-nucleotide exchange factor activity"/>
    <property type="evidence" value="ECO:0007669"/>
    <property type="project" value="InterPro"/>
</dbReference>
<gene>
    <name evidence="2" type="ordered locus">lpl1650</name>
</gene>
<accession>Q5WW10</accession>
<dbReference type="Proteomes" id="UP000002517">
    <property type="component" value="Chromosome"/>
</dbReference>
<dbReference type="EMBL" id="CR628337">
    <property type="protein sequence ID" value="CAH15890.1"/>
    <property type="molecule type" value="Genomic_DNA"/>
</dbReference>
<name>Q5WW10_LEGPL</name>
<dbReference type="Gene3D" id="1.10.840.10">
    <property type="entry name" value="Ras guanine-nucleotide exchange factors catalytic domain"/>
    <property type="match status" value="1"/>
</dbReference>
<dbReference type="LegioList" id="lpl1650"/>
<evidence type="ECO:0000313" key="3">
    <source>
        <dbReference type="Proteomes" id="UP000002517"/>
    </source>
</evidence>
<dbReference type="InterPro" id="IPR036964">
    <property type="entry name" value="RASGEF_cat_dom_sf"/>
</dbReference>
<evidence type="ECO:0000256" key="1">
    <source>
        <dbReference type="SAM" id="Coils"/>
    </source>
</evidence>
<keyword evidence="1" id="KW-0175">Coiled coil</keyword>
<sequence length="400" mass="47252">MSHNYFRTCLTTKDNKFFWQKPLASERFDKLIADRKFQKSIAHSRKNQLMYSFIESKIASDYALLIDTKLREQLKQFTLDDFNDISGFERKEKSNSRQQSYFKLRQELEFFLKNDIQQHKSRPDAQLNAFRRWINISDLLLRHHCYEGFLLVFVNLQLIADKQLIDGLPVSVRNNYNQLCQLSSPIGNHSTLRHFMNTHQSESDFTPLFFTYHAIGALDESLESLKDKEVLLKKQLKHLNKKLNHLRRAVTPEVIDIIYEFLKNKQQIPKKMMERRGHLIQLLEEVGCVGKQLKQIQINVQEQLEQRANLVGLIIKEQKTTPRTIPDYLEKTHNIIQHRFNKQSIATVKLPNPLEPTTEKILSSSSLYKSKLLPNFWNRHGKSSSSYWEEVFTPSYLNNR</sequence>
<proteinExistence type="predicted"/>
<dbReference type="GO" id="GO:0007264">
    <property type="term" value="P:small GTPase-mediated signal transduction"/>
    <property type="evidence" value="ECO:0007669"/>
    <property type="project" value="InterPro"/>
</dbReference>
<dbReference type="HOGENOM" id="CLU_729178_0_0_6"/>
<protein>
    <recommendedName>
        <fullName evidence="4">Ras-GEF domain-containing protein</fullName>
    </recommendedName>
</protein>
<reference evidence="2 3" key="1">
    <citation type="journal article" date="2004" name="Nat. Genet.">
        <title>Evidence in the Legionella pneumophila genome for exploitation of host cell functions and high genome plasticity.</title>
        <authorList>
            <person name="Cazalet C."/>
            <person name="Rusniok C."/>
            <person name="Bruggemann H."/>
            <person name="Zidane N."/>
            <person name="Magnier A."/>
            <person name="Ma L."/>
            <person name="Tichit M."/>
            <person name="Jarraud S."/>
            <person name="Bouchier C."/>
            <person name="Vandenesch F."/>
            <person name="Kunst F."/>
            <person name="Etienne J."/>
            <person name="Glaser P."/>
            <person name="Buchrieser C."/>
        </authorList>
    </citation>
    <scope>NUCLEOTIDE SEQUENCE [LARGE SCALE GENOMIC DNA]</scope>
    <source>
        <strain evidence="2 3">Lens</strain>
    </source>
</reference>